<keyword evidence="1" id="KW-1133">Transmembrane helix</keyword>
<comment type="caution">
    <text evidence="2">The sequence shown here is derived from an EMBL/GenBank/DDBJ whole genome shotgun (WGS) entry which is preliminary data.</text>
</comment>
<evidence type="ECO:0000256" key="1">
    <source>
        <dbReference type="SAM" id="Phobius"/>
    </source>
</evidence>
<reference evidence="2 3" key="1">
    <citation type="submission" date="2019-08" db="EMBL/GenBank/DDBJ databases">
        <authorList>
            <person name="Vazquez-Campos X."/>
        </authorList>
    </citation>
    <scope>NUCLEOTIDE SEQUENCE [LARGE SCALE GENOMIC DNA]</scope>
    <source>
        <strain evidence="2">LFW-283_2</strain>
    </source>
</reference>
<dbReference type="Proteomes" id="UP000789941">
    <property type="component" value="Unassembled WGS sequence"/>
</dbReference>
<keyword evidence="1" id="KW-0812">Transmembrane</keyword>
<name>A0A5E4LTY5_9ARCH</name>
<proteinExistence type="predicted"/>
<evidence type="ECO:0000313" key="3">
    <source>
        <dbReference type="Proteomes" id="UP000789941"/>
    </source>
</evidence>
<protein>
    <submittedName>
        <fullName evidence="2">Uncharacterized protein</fullName>
    </submittedName>
</protein>
<keyword evidence="1" id="KW-0472">Membrane</keyword>
<dbReference type="AlphaFoldDB" id="A0A5E4LTY5"/>
<sequence length="190" mass="21183">MRVLVGVVLFLFIVGLTSAALGLKTIHECESDPKIDRDSLRIKCYHSAAMTSAYIGDIPQAKATCESIWRDFGMLVDKDGSDLGKVAELESNACYYDIAKIIRDPEICDLISQRYDFDAKLFGDRVTRENCINEVCRLSQIVPQNYFGTTVTTTPPGMCPPPVASDNICNMIIFILPLFLLGVWKFSRNS</sequence>
<dbReference type="EMBL" id="CABMJJ010000009">
    <property type="protein sequence ID" value="VVC04538.1"/>
    <property type="molecule type" value="Genomic_DNA"/>
</dbReference>
<feature type="transmembrane region" description="Helical" evidence="1">
    <location>
        <begin position="171"/>
        <end position="187"/>
    </location>
</feature>
<accession>A0A5E4LTY5</accession>
<organism evidence="2 3">
    <name type="scientific">Candidatus Bilamarchaeum dharawalense</name>
    <dbReference type="NCBI Taxonomy" id="2885759"/>
    <lineage>
        <taxon>Archaea</taxon>
        <taxon>Candidatus Micrarchaeota</taxon>
        <taxon>Candidatus Micrarchaeia</taxon>
        <taxon>Candidatus Anstonellales</taxon>
        <taxon>Candidatus Bilamarchaeaceae</taxon>
        <taxon>Candidatus Bilamarchaeum</taxon>
    </lineage>
</organism>
<gene>
    <name evidence="2" type="ORF">LFW2832_01027</name>
</gene>
<evidence type="ECO:0000313" key="2">
    <source>
        <dbReference type="EMBL" id="VVC04538.1"/>
    </source>
</evidence>